<feature type="region of interest" description="Disordered" evidence="1">
    <location>
        <begin position="166"/>
        <end position="186"/>
    </location>
</feature>
<dbReference type="GO" id="GO:0007131">
    <property type="term" value="P:reciprocal meiotic recombination"/>
    <property type="evidence" value="ECO:0007669"/>
    <property type="project" value="TreeGrafter"/>
</dbReference>
<dbReference type="Proteomes" id="UP000077266">
    <property type="component" value="Unassembled WGS sequence"/>
</dbReference>
<proteinExistence type="predicted"/>
<sequence>MLVHRHGGYIPSCALARRRGAVRFERRGGAGQRRVRARVQRGPSEPAAPLRERAHGRVAVRPTRRSVYCSRDLRDTTRRFALLIVDSATALYRTDFNGRGELSARQNHLGKFLRTLLRLADEVRAKPRRKGGTVAHTSPRSTASRLSLRTRSCPHLMQRGRACSLATTRNQSEATSSRTRPRHGEFGRLLVL</sequence>
<dbReference type="STRING" id="1314781.A0A166BKI8"/>
<feature type="region of interest" description="Disordered" evidence="1">
    <location>
        <begin position="127"/>
        <end position="146"/>
    </location>
</feature>
<accession>A0A166BKI8</accession>
<evidence type="ECO:0000313" key="3">
    <source>
        <dbReference type="EMBL" id="KZW01950.1"/>
    </source>
</evidence>
<dbReference type="GO" id="GO:0042148">
    <property type="term" value="P:DNA strand invasion"/>
    <property type="evidence" value="ECO:0007669"/>
    <property type="project" value="TreeGrafter"/>
</dbReference>
<dbReference type="PANTHER" id="PTHR22942:SF39">
    <property type="entry name" value="DNA REPAIR PROTEIN RAD51 HOMOLOG 1"/>
    <property type="match status" value="1"/>
</dbReference>
<dbReference type="EMBL" id="KV425890">
    <property type="protein sequence ID" value="KZW01950.1"/>
    <property type="molecule type" value="Genomic_DNA"/>
</dbReference>
<dbReference type="Gene3D" id="3.40.50.300">
    <property type="entry name" value="P-loop containing nucleotide triphosphate hydrolases"/>
    <property type="match status" value="1"/>
</dbReference>
<evidence type="ECO:0000259" key="2">
    <source>
        <dbReference type="Pfam" id="PF08423"/>
    </source>
</evidence>
<dbReference type="GO" id="GO:0003690">
    <property type="term" value="F:double-stranded DNA binding"/>
    <property type="evidence" value="ECO:0007669"/>
    <property type="project" value="TreeGrafter"/>
</dbReference>
<dbReference type="GO" id="GO:0000730">
    <property type="term" value="P:DNA recombinase assembly"/>
    <property type="evidence" value="ECO:0007669"/>
    <property type="project" value="TreeGrafter"/>
</dbReference>
<feature type="compositionally biased region" description="Low complexity" evidence="1">
    <location>
        <begin position="137"/>
        <end position="146"/>
    </location>
</feature>
<evidence type="ECO:0000256" key="1">
    <source>
        <dbReference type="SAM" id="MobiDB-lite"/>
    </source>
</evidence>
<dbReference type="SUPFAM" id="SSF52540">
    <property type="entry name" value="P-loop containing nucleoside triphosphate hydrolases"/>
    <property type="match status" value="1"/>
</dbReference>
<dbReference type="InterPro" id="IPR013632">
    <property type="entry name" value="Rad51_C"/>
</dbReference>
<dbReference type="GO" id="GO:0008094">
    <property type="term" value="F:ATP-dependent activity, acting on DNA"/>
    <property type="evidence" value="ECO:0007669"/>
    <property type="project" value="TreeGrafter"/>
</dbReference>
<dbReference type="GO" id="GO:0003697">
    <property type="term" value="F:single-stranded DNA binding"/>
    <property type="evidence" value="ECO:0007669"/>
    <property type="project" value="TreeGrafter"/>
</dbReference>
<protein>
    <submittedName>
        <fullName evidence="3">Rad51-domain-containing protein</fullName>
    </submittedName>
</protein>
<name>A0A166BKI8_EXIGL</name>
<evidence type="ECO:0000313" key="4">
    <source>
        <dbReference type="Proteomes" id="UP000077266"/>
    </source>
</evidence>
<organism evidence="3 4">
    <name type="scientific">Exidia glandulosa HHB12029</name>
    <dbReference type="NCBI Taxonomy" id="1314781"/>
    <lineage>
        <taxon>Eukaryota</taxon>
        <taxon>Fungi</taxon>
        <taxon>Dikarya</taxon>
        <taxon>Basidiomycota</taxon>
        <taxon>Agaricomycotina</taxon>
        <taxon>Agaricomycetes</taxon>
        <taxon>Auriculariales</taxon>
        <taxon>Exidiaceae</taxon>
        <taxon>Exidia</taxon>
    </lineage>
</organism>
<dbReference type="AlphaFoldDB" id="A0A166BKI8"/>
<dbReference type="InParanoid" id="A0A166BKI8"/>
<dbReference type="PANTHER" id="PTHR22942">
    <property type="entry name" value="RECA/RAD51/RADA DNA STRAND-PAIRING FAMILY MEMBER"/>
    <property type="match status" value="1"/>
</dbReference>
<dbReference type="GO" id="GO:0006312">
    <property type="term" value="P:mitotic recombination"/>
    <property type="evidence" value="ECO:0007669"/>
    <property type="project" value="TreeGrafter"/>
</dbReference>
<keyword evidence="4" id="KW-1185">Reference proteome</keyword>
<dbReference type="GO" id="GO:0070192">
    <property type="term" value="P:chromosome organization involved in meiotic cell cycle"/>
    <property type="evidence" value="ECO:0007669"/>
    <property type="project" value="TreeGrafter"/>
</dbReference>
<reference evidence="3 4" key="1">
    <citation type="journal article" date="2016" name="Mol. Biol. Evol.">
        <title>Comparative Genomics of Early-Diverging Mushroom-Forming Fungi Provides Insights into the Origins of Lignocellulose Decay Capabilities.</title>
        <authorList>
            <person name="Nagy L.G."/>
            <person name="Riley R."/>
            <person name="Tritt A."/>
            <person name="Adam C."/>
            <person name="Daum C."/>
            <person name="Floudas D."/>
            <person name="Sun H."/>
            <person name="Yadav J.S."/>
            <person name="Pangilinan J."/>
            <person name="Larsson K.H."/>
            <person name="Matsuura K."/>
            <person name="Barry K."/>
            <person name="Labutti K."/>
            <person name="Kuo R."/>
            <person name="Ohm R.A."/>
            <person name="Bhattacharya S.S."/>
            <person name="Shirouzu T."/>
            <person name="Yoshinaga Y."/>
            <person name="Martin F.M."/>
            <person name="Grigoriev I.V."/>
            <person name="Hibbett D.S."/>
        </authorList>
    </citation>
    <scope>NUCLEOTIDE SEQUENCE [LARGE SCALE GENOMIC DNA]</scope>
    <source>
        <strain evidence="3 4">HHB12029</strain>
    </source>
</reference>
<dbReference type="GO" id="GO:0000794">
    <property type="term" value="C:condensed nuclear chromosome"/>
    <property type="evidence" value="ECO:0007669"/>
    <property type="project" value="TreeGrafter"/>
</dbReference>
<dbReference type="Pfam" id="PF08423">
    <property type="entry name" value="Rad51"/>
    <property type="match status" value="1"/>
</dbReference>
<dbReference type="OrthoDB" id="2775633at2759"/>
<feature type="domain" description="Rad51-like C-terminal" evidence="2">
    <location>
        <begin position="77"/>
        <end position="123"/>
    </location>
</feature>
<gene>
    <name evidence="3" type="ORF">EXIGLDRAFT_507485</name>
</gene>
<dbReference type="GO" id="GO:0000150">
    <property type="term" value="F:DNA strand exchange activity"/>
    <property type="evidence" value="ECO:0007669"/>
    <property type="project" value="TreeGrafter"/>
</dbReference>
<feature type="compositionally biased region" description="Polar residues" evidence="1">
    <location>
        <begin position="166"/>
        <end position="178"/>
    </location>
</feature>
<dbReference type="InterPro" id="IPR027417">
    <property type="entry name" value="P-loop_NTPase"/>
</dbReference>